<name>A0A285KQ24_9NOCA</name>
<dbReference type="GO" id="GO:0005524">
    <property type="term" value="F:ATP binding"/>
    <property type="evidence" value="ECO:0007669"/>
    <property type="project" value="UniProtKB-UniRule"/>
</dbReference>
<dbReference type="RefSeq" id="WP_245909789.1">
    <property type="nucleotide sequence ID" value="NZ_OBEG01000001.1"/>
</dbReference>
<accession>A0A285KQ24</accession>
<feature type="domain" description="Protein kinase" evidence="10">
    <location>
        <begin position="17"/>
        <end position="277"/>
    </location>
</feature>
<evidence type="ECO:0000256" key="5">
    <source>
        <dbReference type="ARBA" id="ARBA00022777"/>
    </source>
</evidence>
<keyword evidence="6 7" id="KW-0067">ATP-binding</keyword>
<evidence type="ECO:0000256" key="3">
    <source>
        <dbReference type="ARBA" id="ARBA00022679"/>
    </source>
</evidence>
<evidence type="ECO:0000313" key="11">
    <source>
        <dbReference type="EMBL" id="SNY74738.1"/>
    </source>
</evidence>
<feature type="region of interest" description="Disordered" evidence="8">
    <location>
        <begin position="308"/>
        <end position="388"/>
    </location>
</feature>
<sequence length="741" mass="78785">MTTQRRPLEVGSEFGPYRLVRLIGRGGMGEVYQAYDTGKDRVVAIKVLPERLAEDPVYRERFRRESHAAARLKEPHVIPIHDYGEIDGHLFIDMRLVEGENLRALLRTSAPLPPGDAVELIRQVAAALDAAHADDLVHRDIKPDNILTTPGGFAYLVDFGIAHSSTAEGLTGAGSAIGSFHYMAPERFTSRVVTPAADIYALGCVLYECLTGARPFPADTDGEVMRAHLVESPPRPSRLRDEIPRAMDAVIARALAKEPAARYGSAGEFAAAAQAALCGPKGAASGAAGAVAMGAGAEAVVPDTATSTGALEKVPGPFSPPTADASTEDLADTAATPRPFATDLGDRGGSGAVTDETGDSSAGPPKRPSGAGDGDGRESEPPKRTFRRVAERRAIPALIAAVILAAATVLAAWVVSGRPEEGTAVADDAALRQADVDLVASAGLVGYKRANCAHREPDVGTEAVVYCDANDRTGAPTARLFRFSSLDWLREYYKNYVVEAYDATNCPNDPPGVDGPLLVDGKPAGRDACLTSRVDDPAKPKPVLAVADEDRLALGIYVWDGPEDQAERDYVAARHLFHFLPQDKTVDPDFFTSADRRVLDHLTGDFGPATCKHVDVPGGMVDAFIRCGTPRGAPSISFLGFPDDRSMNVGYQAALGQTRGHACDGSSGGADDVWRKASGPVGRFFCYTDESPVLGARDCLMAVHDDFRLIVDACALSKDDPDQGPKSEGELLEWFQREFGQ</sequence>
<dbReference type="PROSITE" id="PS50011">
    <property type="entry name" value="PROTEIN_KINASE_DOM"/>
    <property type="match status" value="1"/>
</dbReference>
<reference evidence="11 12" key="1">
    <citation type="submission" date="2017-09" db="EMBL/GenBank/DDBJ databases">
        <authorList>
            <person name="Ehlers B."/>
            <person name="Leendertz F.H."/>
        </authorList>
    </citation>
    <scope>NUCLEOTIDE SEQUENCE [LARGE SCALE GENOMIC DNA]</scope>
    <source>
        <strain evidence="11 12">DSM 45537</strain>
    </source>
</reference>
<dbReference type="STRING" id="1379680.GCA_001612615_00700"/>
<keyword evidence="4 7" id="KW-0547">Nucleotide-binding</keyword>
<feature type="compositionally biased region" description="Basic and acidic residues" evidence="8">
    <location>
        <begin position="374"/>
        <end position="388"/>
    </location>
</feature>
<keyword evidence="9" id="KW-0812">Transmembrane</keyword>
<dbReference type="EMBL" id="OBEG01000001">
    <property type="protein sequence ID" value="SNY74738.1"/>
    <property type="molecule type" value="Genomic_DNA"/>
</dbReference>
<organism evidence="11 12">
    <name type="scientific">Nocardia amikacinitolerans</name>
    <dbReference type="NCBI Taxonomy" id="756689"/>
    <lineage>
        <taxon>Bacteria</taxon>
        <taxon>Bacillati</taxon>
        <taxon>Actinomycetota</taxon>
        <taxon>Actinomycetes</taxon>
        <taxon>Mycobacteriales</taxon>
        <taxon>Nocardiaceae</taxon>
        <taxon>Nocardia</taxon>
    </lineage>
</organism>
<dbReference type="EC" id="2.7.11.1" evidence="1"/>
<dbReference type="Proteomes" id="UP000219565">
    <property type="component" value="Unassembled WGS sequence"/>
</dbReference>
<proteinExistence type="predicted"/>
<keyword evidence="5 11" id="KW-0418">Kinase</keyword>
<dbReference type="CDD" id="cd14014">
    <property type="entry name" value="STKc_PknB_like"/>
    <property type="match status" value="1"/>
</dbReference>
<dbReference type="SMART" id="SM00220">
    <property type="entry name" value="S_TKc"/>
    <property type="match status" value="1"/>
</dbReference>
<feature type="transmembrane region" description="Helical" evidence="9">
    <location>
        <begin position="394"/>
        <end position="415"/>
    </location>
</feature>
<dbReference type="FunFam" id="3.30.200.20:FF:000348">
    <property type="entry name" value="Serine/threonine protein kinase"/>
    <property type="match status" value="1"/>
</dbReference>
<keyword evidence="9" id="KW-1133">Transmembrane helix</keyword>
<gene>
    <name evidence="11" type="ORF">SAMN04244553_0322</name>
</gene>
<evidence type="ECO:0000256" key="9">
    <source>
        <dbReference type="SAM" id="Phobius"/>
    </source>
</evidence>
<protein>
    <recommendedName>
        <fullName evidence="1">non-specific serine/threonine protein kinase</fullName>
        <ecNumber evidence="1">2.7.11.1</ecNumber>
    </recommendedName>
</protein>
<keyword evidence="12" id="KW-1185">Reference proteome</keyword>
<dbReference type="PROSITE" id="PS00108">
    <property type="entry name" value="PROTEIN_KINASE_ST"/>
    <property type="match status" value="1"/>
</dbReference>
<dbReference type="FunFam" id="1.10.510.10:FF:000021">
    <property type="entry name" value="Serine/threonine protein kinase"/>
    <property type="match status" value="1"/>
</dbReference>
<dbReference type="PROSITE" id="PS00107">
    <property type="entry name" value="PROTEIN_KINASE_ATP"/>
    <property type="match status" value="1"/>
</dbReference>
<keyword evidence="2 11" id="KW-0723">Serine/threonine-protein kinase</keyword>
<dbReference type="Pfam" id="PF00069">
    <property type="entry name" value="Pkinase"/>
    <property type="match status" value="1"/>
</dbReference>
<keyword evidence="9" id="KW-0472">Membrane</keyword>
<feature type="binding site" evidence="7">
    <location>
        <position position="46"/>
    </location>
    <ligand>
        <name>ATP</name>
        <dbReference type="ChEBI" id="CHEBI:30616"/>
    </ligand>
</feature>
<evidence type="ECO:0000256" key="7">
    <source>
        <dbReference type="PROSITE-ProRule" id="PRU10141"/>
    </source>
</evidence>
<dbReference type="Gene3D" id="1.10.510.10">
    <property type="entry name" value="Transferase(Phosphotransferase) domain 1"/>
    <property type="match status" value="1"/>
</dbReference>
<dbReference type="InterPro" id="IPR017441">
    <property type="entry name" value="Protein_kinase_ATP_BS"/>
</dbReference>
<evidence type="ECO:0000256" key="2">
    <source>
        <dbReference type="ARBA" id="ARBA00022527"/>
    </source>
</evidence>
<evidence type="ECO:0000256" key="6">
    <source>
        <dbReference type="ARBA" id="ARBA00022840"/>
    </source>
</evidence>
<dbReference type="AlphaFoldDB" id="A0A285KQ24"/>
<dbReference type="InterPro" id="IPR011009">
    <property type="entry name" value="Kinase-like_dom_sf"/>
</dbReference>
<keyword evidence="3" id="KW-0808">Transferase</keyword>
<dbReference type="GO" id="GO:0004674">
    <property type="term" value="F:protein serine/threonine kinase activity"/>
    <property type="evidence" value="ECO:0007669"/>
    <property type="project" value="UniProtKB-KW"/>
</dbReference>
<dbReference type="Gene3D" id="3.30.200.20">
    <property type="entry name" value="Phosphorylase Kinase, domain 1"/>
    <property type="match status" value="1"/>
</dbReference>
<evidence type="ECO:0000256" key="8">
    <source>
        <dbReference type="SAM" id="MobiDB-lite"/>
    </source>
</evidence>
<dbReference type="SUPFAM" id="SSF56112">
    <property type="entry name" value="Protein kinase-like (PK-like)"/>
    <property type="match status" value="1"/>
</dbReference>
<evidence type="ECO:0000256" key="1">
    <source>
        <dbReference type="ARBA" id="ARBA00012513"/>
    </source>
</evidence>
<dbReference type="PANTHER" id="PTHR43289:SF6">
    <property type="entry name" value="SERINE_THREONINE-PROTEIN KINASE NEKL-3"/>
    <property type="match status" value="1"/>
</dbReference>
<evidence type="ECO:0000313" key="12">
    <source>
        <dbReference type="Proteomes" id="UP000219565"/>
    </source>
</evidence>
<dbReference type="InterPro" id="IPR008271">
    <property type="entry name" value="Ser/Thr_kinase_AS"/>
</dbReference>
<dbReference type="InterPro" id="IPR000719">
    <property type="entry name" value="Prot_kinase_dom"/>
</dbReference>
<evidence type="ECO:0000256" key="4">
    <source>
        <dbReference type="ARBA" id="ARBA00022741"/>
    </source>
</evidence>
<dbReference type="PANTHER" id="PTHR43289">
    <property type="entry name" value="MITOGEN-ACTIVATED PROTEIN KINASE KINASE KINASE 20-RELATED"/>
    <property type="match status" value="1"/>
</dbReference>
<evidence type="ECO:0000259" key="10">
    <source>
        <dbReference type="PROSITE" id="PS50011"/>
    </source>
</evidence>